<evidence type="ECO:0000313" key="3">
    <source>
        <dbReference type="Proteomes" id="UP001623041"/>
    </source>
</evidence>
<dbReference type="Pfam" id="PF13787">
    <property type="entry name" value="HXXEE"/>
    <property type="match status" value="1"/>
</dbReference>
<name>A0ABW8RA30_9BACI</name>
<feature type="transmembrane region" description="Helical" evidence="1">
    <location>
        <begin position="122"/>
        <end position="142"/>
    </location>
</feature>
<dbReference type="EMBL" id="JBJHQH010000002">
    <property type="protein sequence ID" value="MFK9090303.1"/>
    <property type="molecule type" value="Genomic_DNA"/>
</dbReference>
<gene>
    <name evidence="2" type="ORF">ACJEBI_02245</name>
</gene>
<dbReference type="Proteomes" id="UP001623041">
    <property type="component" value="Unassembled WGS sequence"/>
</dbReference>
<feature type="transmembrane region" description="Helical" evidence="1">
    <location>
        <begin position="67"/>
        <end position="88"/>
    </location>
</feature>
<sequence length="181" mass="20945">MLEVLHEFFYIETVIWLFPVIFMFHDLEEIITVESFMTKYKNRVPKTFLARITFIVKKKLGTKSAQLSITGAWILLIISFITFMTAHLPPIKENFILFTAVLNVFFLQGFSHIGQTIIFRGYTPGVTTALFIVIPYSLLAYYRLFELGLIDGYLIFESIPISLLMVPIFLIGNLLGRRLIH</sequence>
<dbReference type="RefSeq" id="WP_406579014.1">
    <property type="nucleotide sequence ID" value="NZ_JBJHQH010000002.1"/>
</dbReference>
<keyword evidence="1" id="KW-0472">Membrane</keyword>
<keyword evidence="3" id="KW-1185">Reference proteome</keyword>
<dbReference type="InterPro" id="IPR025671">
    <property type="entry name" value="HXXEE"/>
</dbReference>
<feature type="transmembrane region" description="Helical" evidence="1">
    <location>
        <begin position="154"/>
        <end position="175"/>
    </location>
</feature>
<keyword evidence="1" id="KW-1133">Transmembrane helix</keyword>
<keyword evidence="1" id="KW-0812">Transmembrane</keyword>
<evidence type="ECO:0000256" key="1">
    <source>
        <dbReference type="SAM" id="Phobius"/>
    </source>
</evidence>
<organism evidence="2 3">
    <name type="scientific">Bacillus salipaludis</name>
    <dbReference type="NCBI Taxonomy" id="2547811"/>
    <lineage>
        <taxon>Bacteria</taxon>
        <taxon>Bacillati</taxon>
        <taxon>Bacillota</taxon>
        <taxon>Bacilli</taxon>
        <taxon>Bacillales</taxon>
        <taxon>Bacillaceae</taxon>
        <taxon>Bacillus</taxon>
    </lineage>
</organism>
<feature type="transmembrane region" description="Helical" evidence="1">
    <location>
        <begin position="94"/>
        <end position="110"/>
    </location>
</feature>
<comment type="caution">
    <text evidence="2">The sequence shown here is derived from an EMBL/GenBank/DDBJ whole genome shotgun (WGS) entry which is preliminary data.</text>
</comment>
<accession>A0ABW8RA30</accession>
<protein>
    <submittedName>
        <fullName evidence="2">HXXEE domain-containing protein</fullName>
    </submittedName>
</protein>
<reference evidence="2 3" key="1">
    <citation type="submission" date="2024-11" db="EMBL/GenBank/DDBJ databases">
        <authorList>
            <person name="Lucas J.A."/>
        </authorList>
    </citation>
    <scope>NUCLEOTIDE SEQUENCE [LARGE SCALE GENOMIC DNA]</scope>
    <source>
        <strain evidence="2 3">Z 5.4</strain>
    </source>
</reference>
<proteinExistence type="predicted"/>
<evidence type="ECO:0000313" key="2">
    <source>
        <dbReference type="EMBL" id="MFK9090303.1"/>
    </source>
</evidence>